<gene>
    <name evidence="2" type="ORF">NDU88_003899</name>
</gene>
<feature type="compositionally biased region" description="Basic and acidic residues" evidence="1">
    <location>
        <begin position="68"/>
        <end position="79"/>
    </location>
</feature>
<evidence type="ECO:0000313" key="3">
    <source>
        <dbReference type="Proteomes" id="UP001066276"/>
    </source>
</evidence>
<protein>
    <submittedName>
        <fullName evidence="2">Uncharacterized protein</fullName>
    </submittedName>
</protein>
<evidence type="ECO:0000313" key="2">
    <source>
        <dbReference type="EMBL" id="KAJ1216295.1"/>
    </source>
</evidence>
<name>A0AAV7WU46_PLEWA</name>
<accession>A0AAV7WU46</accession>
<organism evidence="2 3">
    <name type="scientific">Pleurodeles waltl</name>
    <name type="common">Iberian ribbed newt</name>
    <dbReference type="NCBI Taxonomy" id="8319"/>
    <lineage>
        <taxon>Eukaryota</taxon>
        <taxon>Metazoa</taxon>
        <taxon>Chordata</taxon>
        <taxon>Craniata</taxon>
        <taxon>Vertebrata</taxon>
        <taxon>Euteleostomi</taxon>
        <taxon>Amphibia</taxon>
        <taxon>Batrachia</taxon>
        <taxon>Caudata</taxon>
        <taxon>Salamandroidea</taxon>
        <taxon>Salamandridae</taxon>
        <taxon>Pleurodelinae</taxon>
        <taxon>Pleurodeles</taxon>
    </lineage>
</organism>
<keyword evidence="3" id="KW-1185">Reference proteome</keyword>
<dbReference type="AlphaFoldDB" id="A0AAV7WU46"/>
<proteinExistence type="predicted"/>
<evidence type="ECO:0000256" key="1">
    <source>
        <dbReference type="SAM" id="MobiDB-lite"/>
    </source>
</evidence>
<feature type="compositionally biased region" description="Basic and acidic residues" evidence="1">
    <location>
        <begin position="37"/>
        <end position="52"/>
    </location>
</feature>
<comment type="caution">
    <text evidence="2">The sequence shown here is derived from an EMBL/GenBank/DDBJ whole genome shotgun (WGS) entry which is preliminary data.</text>
</comment>
<feature type="region of interest" description="Disordered" evidence="1">
    <location>
        <begin position="1"/>
        <end position="79"/>
    </location>
</feature>
<reference evidence="2" key="1">
    <citation type="journal article" date="2022" name="bioRxiv">
        <title>Sequencing and chromosome-scale assembly of the giantPleurodeles waltlgenome.</title>
        <authorList>
            <person name="Brown T."/>
            <person name="Elewa A."/>
            <person name="Iarovenko S."/>
            <person name="Subramanian E."/>
            <person name="Araus A.J."/>
            <person name="Petzold A."/>
            <person name="Susuki M."/>
            <person name="Suzuki K.-i.T."/>
            <person name="Hayashi T."/>
            <person name="Toyoda A."/>
            <person name="Oliveira C."/>
            <person name="Osipova E."/>
            <person name="Leigh N.D."/>
            <person name="Simon A."/>
            <person name="Yun M.H."/>
        </authorList>
    </citation>
    <scope>NUCLEOTIDE SEQUENCE</scope>
    <source>
        <strain evidence="2">20211129_DDA</strain>
        <tissue evidence="2">Liver</tissue>
    </source>
</reference>
<dbReference type="Proteomes" id="UP001066276">
    <property type="component" value="Chromosome 1_1"/>
</dbReference>
<dbReference type="EMBL" id="JANPWB010000001">
    <property type="protein sequence ID" value="KAJ1216295.1"/>
    <property type="molecule type" value="Genomic_DNA"/>
</dbReference>
<sequence length="106" mass="12072">MTSELQTGNREDGVVKRSASGEEQSGETKSDEEESCAEERGEQEKSDKEIGERFLPSWGEEEEEAADGEEKNQEDVKIHGTEYKAIREHDKKHSKIPLIIPHYILQ</sequence>